<dbReference type="EMBL" id="LKCN02000001">
    <property type="protein sequence ID" value="RCI17269.1"/>
    <property type="molecule type" value="Genomic_DNA"/>
</dbReference>
<keyword evidence="2 8" id="KW-0812">Transmembrane</keyword>
<dbReference type="Proteomes" id="UP000253664">
    <property type="component" value="Unassembled WGS sequence"/>
</dbReference>
<feature type="non-terminal residue" evidence="10">
    <location>
        <position position="1228"/>
    </location>
</feature>
<comment type="similarity">
    <text evidence="6">Belongs to the NAD(P)-dependent epimerase/dehydratase family. Dihydroflavonol-4-reductase subfamily.</text>
</comment>
<dbReference type="SUPFAM" id="SSF51735">
    <property type="entry name" value="NAD(P)-binding Rossmann-fold domains"/>
    <property type="match status" value="1"/>
</dbReference>
<evidence type="ECO:0000313" key="10">
    <source>
        <dbReference type="EMBL" id="RCI17269.1"/>
    </source>
</evidence>
<dbReference type="AlphaFoldDB" id="A0A367LS85"/>
<comment type="caution">
    <text evidence="10">The sequence shown here is derived from an EMBL/GenBank/DDBJ whole genome shotgun (WGS) entry which is preliminary data.</text>
</comment>
<evidence type="ECO:0000256" key="5">
    <source>
        <dbReference type="ARBA" id="ARBA00023136"/>
    </source>
</evidence>
<feature type="region of interest" description="Disordered" evidence="7">
    <location>
        <begin position="129"/>
        <end position="162"/>
    </location>
</feature>
<keyword evidence="4" id="KW-0560">Oxidoreductase</keyword>
<dbReference type="PANTHER" id="PTHR10366:SF562">
    <property type="entry name" value="ALDEHYDE REDUCTASE II (AFU_ORTHOLOGUE AFUA_1G11360)"/>
    <property type="match status" value="1"/>
</dbReference>
<gene>
    <name evidence="10" type="ORF">L249_3151</name>
</gene>
<dbReference type="InterPro" id="IPR001509">
    <property type="entry name" value="Epimerase_deHydtase"/>
</dbReference>
<reference evidence="10 11" key="1">
    <citation type="journal article" date="2015" name="BMC Genomics">
        <title>Insights from the genome of Ophiocordyceps polyrhachis-furcata to pathogenicity and host specificity in insect fungi.</title>
        <authorList>
            <person name="Wichadakul D."/>
            <person name="Kobmoo N."/>
            <person name="Ingsriswang S."/>
            <person name="Tangphatsornruang S."/>
            <person name="Chantasingh D."/>
            <person name="Luangsa-ard J.J."/>
            <person name="Eurwilaichitr L."/>
        </authorList>
    </citation>
    <scope>NUCLEOTIDE SEQUENCE [LARGE SCALE GENOMIC DNA]</scope>
    <source>
        <strain evidence="10 11">BCC 54312</strain>
    </source>
</reference>
<dbReference type="PANTHER" id="PTHR10366">
    <property type="entry name" value="NAD DEPENDENT EPIMERASE/DEHYDRATASE"/>
    <property type="match status" value="1"/>
</dbReference>
<evidence type="ECO:0000256" key="1">
    <source>
        <dbReference type="ARBA" id="ARBA00004141"/>
    </source>
</evidence>
<feature type="transmembrane region" description="Helical" evidence="8">
    <location>
        <begin position="421"/>
        <end position="440"/>
    </location>
</feature>
<dbReference type="InterPro" id="IPR036291">
    <property type="entry name" value="NAD(P)-bd_dom_sf"/>
</dbReference>
<dbReference type="GO" id="GO:0016616">
    <property type="term" value="F:oxidoreductase activity, acting on the CH-OH group of donors, NAD or NADP as acceptor"/>
    <property type="evidence" value="ECO:0007669"/>
    <property type="project" value="TreeGrafter"/>
</dbReference>
<dbReference type="InterPro" id="IPR007271">
    <property type="entry name" value="Nuc_sug_transpt"/>
</dbReference>
<keyword evidence="5 8" id="KW-0472">Membrane</keyword>
<evidence type="ECO:0000256" key="8">
    <source>
        <dbReference type="SAM" id="Phobius"/>
    </source>
</evidence>
<name>A0A367LS85_9HYPO</name>
<feature type="transmembrane region" description="Helical" evidence="8">
    <location>
        <begin position="228"/>
        <end position="247"/>
    </location>
</feature>
<feature type="transmembrane region" description="Helical" evidence="8">
    <location>
        <begin position="461"/>
        <end position="480"/>
    </location>
</feature>
<evidence type="ECO:0000313" key="11">
    <source>
        <dbReference type="Proteomes" id="UP000253664"/>
    </source>
</evidence>
<feature type="transmembrane region" description="Helical" evidence="8">
    <location>
        <begin position="393"/>
        <end position="415"/>
    </location>
</feature>
<dbReference type="Pfam" id="PF04142">
    <property type="entry name" value="Nuc_sug_transp"/>
    <property type="match status" value="1"/>
</dbReference>
<evidence type="ECO:0000259" key="9">
    <source>
        <dbReference type="Pfam" id="PF01370"/>
    </source>
</evidence>
<keyword evidence="3 8" id="KW-1133">Transmembrane helix</keyword>
<feature type="transmembrane region" description="Helical" evidence="8">
    <location>
        <begin position="283"/>
        <end position="305"/>
    </location>
</feature>
<dbReference type="STRING" id="1330021.A0A367LS85"/>
<feature type="compositionally biased region" description="Polar residues" evidence="7">
    <location>
        <begin position="143"/>
        <end position="155"/>
    </location>
</feature>
<feature type="domain" description="NAD-dependent epimerase/dehydratase" evidence="9">
    <location>
        <begin position="824"/>
        <end position="1013"/>
    </location>
</feature>
<organism evidence="10 11">
    <name type="scientific">Ophiocordyceps polyrhachis-furcata BCC 54312</name>
    <dbReference type="NCBI Taxonomy" id="1330021"/>
    <lineage>
        <taxon>Eukaryota</taxon>
        <taxon>Fungi</taxon>
        <taxon>Dikarya</taxon>
        <taxon>Ascomycota</taxon>
        <taxon>Pezizomycotina</taxon>
        <taxon>Sordariomycetes</taxon>
        <taxon>Hypocreomycetidae</taxon>
        <taxon>Hypocreales</taxon>
        <taxon>Ophiocordycipitaceae</taxon>
        <taxon>Ophiocordyceps</taxon>
    </lineage>
</organism>
<feature type="non-terminal residue" evidence="10">
    <location>
        <position position="1"/>
    </location>
</feature>
<dbReference type="Gene3D" id="3.40.50.720">
    <property type="entry name" value="NAD(P)-binding Rossmann-like Domain"/>
    <property type="match status" value="1"/>
</dbReference>
<evidence type="ECO:0000256" key="7">
    <source>
        <dbReference type="SAM" id="MobiDB-lite"/>
    </source>
</evidence>
<evidence type="ECO:0000256" key="3">
    <source>
        <dbReference type="ARBA" id="ARBA00022989"/>
    </source>
</evidence>
<accession>A0A367LS85</accession>
<dbReference type="GO" id="GO:0015165">
    <property type="term" value="F:pyrimidine nucleotide-sugar transmembrane transporter activity"/>
    <property type="evidence" value="ECO:0007669"/>
    <property type="project" value="InterPro"/>
</dbReference>
<sequence>RITEEEAFYFVGSPSISNQGSLFQVGESLFVRILSDLNPTAAAVYDVLAPKEATNKSIAHISTSYQAVAAATGLVAIQVGLGVILKLAQNDGSYSFSTSGSVSISEFGKLILSTILFCRECSHRIARGMKPRTHTGGDYESPPLTSTPGASSRGQNGRDEDDEEEYFPHVKLQYNMVDAKLSPAVVWRYFRGEVTDEKQAGFYILALCYTLINNSIFLSYYLADPGTIQLSKSSGALMTAVIMVVSLKTALSRIQWATIFLQVFGLILSQYKPGIGSAYPATTYAILFFQVFISASSAVYNQRLLKTDNNSMHADNMILYAFGTVINLVCHLFIFTMAADEPSFFVGYSDIRAILVVVSHAFVGVAITYVYKCRFHTQLPWLTVLTERQDADAVVKCLATAVATGILLFLSPILFGSELGSLVIPGTLIVFASSWLYMMYPASTSQTADHDSKRLPKYWRVILGLLTVVTVGIVIAMAVVRDRLPTTSKQSSQHAVHESKDDEVVSPFHDVLAMVRWNSAHPERVPQIIKYEPFFDTVHISMPGMMPDQPETFYNWTHDQFRGTFTIYLQVAKTMQMALAEKPHIKGLMYFHFDAWLDPLAWGDTNWDNIWIANGSTPPHQCITSTRAYDWWGWASDLHLKLMNASAAVQQLGLGYKVNTKEWCLGWSDIYYIPRRFFADYILLADVYNQFDAFHELAIPTMLNIINNSQQSNTSVVKLVEDCWGSCCDTIAKPDQVLKNRCGHRLDYLNQPAVDQYYAKLDAQAKLTGLMETNFKYQTWASSSISMSTSTERILPFHYLYHEAQVCLNYSIRTMQAVPTGSLILVTGVNGYIASHVAEQLLEHGFRVRGTVRDVGKANYMHALFDQKYGFETLVVEDMAMRGAFDEAVKGCAGVMHLATDLTLNPDPNKVIPMVLSGVRNALTAAAAETSVKRFVFTSSSAAVTPYTRNKRSYVDSTSWNEREIEDAWAPPPYNDDRKLAVYAASKALAEKECWRFVQEEKPAFVLNTVLPNCTIGRILSKEQPASTGGWYRKFWERDESILGLMKNLSPQHYVNATDTALLHVAALREEDVVGERLLAFAGPFNFNLTMEAFERLRDQGYGNDKREFPRIADDDRDLKIVDTTRSQELLKRYNRPAFADLDMCLKEVIESSEGFQKESSAYRIYESFTTVGEHDLMIVETASDAGKEQDRCGNVRLRTGSTYQASSATAWGYVRHRAIHGGFLIRA</sequence>
<dbReference type="Pfam" id="PF01370">
    <property type="entry name" value="Epimerase"/>
    <property type="match status" value="1"/>
</dbReference>
<feature type="transmembrane region" description="Helical" evidence="8">
    <location>
        <begin position="200"/>
        <end position="222"/>
    </location>
</feature>
<dbReference type="GO" id="GO:0000139">
    <property type="term" value="C:Golgi membrane"/>
    <property type="evidence" value="ECO:0007669"/>
    <property type="project" value="InterPro"/>
</dbReference>
<feature type="transmembrane region" description="Helical" evidence="8">
    <location>
        <begin position="351"/>
        <end position="372"/>
    </location>
</feature>
<proteinExistence type="inferred from homology"/>
<evidence type="ECO:0000256" key="4">
    <source>
        <dbReference type="ARBA" id="ARBA00023002"/>
    </source>
</evidence>
<keyword evidence="11" id="KW-1185">Reference proteome</keyword>
<feature type="transmembrane region" description="Helical" evidence="8">
    <location>
        <begin position="317"/>
        <end position="339"/>
    </location>
</feature>
<dbReference type="OrthoDB" id="408493at2759"/>
<comment type="subcellular location">
    <subcellularLocation>
        <location evidence="1">Membrane</location>
        <topology evidence="1">Multi-pass membrane protein</topology>
    </subcellularLocation>
</comment>
<evidence type="ECO:0000256" key="2">
    <source>
        <dbReference type="ARBA" id="ARBA00022692"/>
    </source>
</evidence>
<protein>
    <recommendedName>
        <fullName evidence="9">NAD-dependent epimerase/dehydratase domain-containing protein</fullName>
    </recommendedName>
</protein>
<dbReference type="InterPro" id="IPR050425">
    <property type="entry name" value="NAD(P)_dehydrat-like"/>
</dbReference>
<evidence type="ECO:0000256" key="6">
    <source>
        <dbReference type="ARBA" id="ARBA00023445"/>
    </source>
</evidence>